<name>A0ABN9T967_9DINO</name>
<keyword evidence="2" id="KW-1185">Reference proteome</keyword>
<reference evidence="1" key="1">
    <citation type="submission" date="2023-10" db="EMBL/GenBank/DDBJ databases">
        <authorList>
            <person name="Chen Y."/>
            <person name="Shah S."/>
            <person name="Dougan E. K."/>
            <person name="Thang M."/>
            <person name="Chan C."/>
        </authorList>
    </citation>
    <scope>NUCLEOTIDE SEQUENCE [LARGE SCALE GENOMIC DNA]</scope>
</reference>
<proteinExistence type="predicted"/>
<accession>A0ABN9T967</accession>
<evidence type="ECO:0000313" key="2">
    <source>
        <dbReference type="Proteomes" id="UP001189429"/>
    </source>
</evidence>
<gene>
    <name evidence="1" type="ORF">PCOR1329_LOCUS36658</name>
</gene>
<protein>
    <submittedName>
        <fullName evidence="1">Uncharacterized protein</fullName>
    </submittedName>
</protein>
<evidence type="ECO:0000313" key="1">
    <source>
        <dbReference type="EMBL" id="CAK0841456.1"/>
    </source>
</evidence>
<comment type="caution">
    <text evidence="1">The sequence shown here is derived from an EMBL/GenBank/DDBJ whole genome shotgun (WGS) entry which is preliminary data.</text>
</comment>
<dbReference type="EMBL" id="CAUYUJ010014457">
    <property type="protein sequence ID" value="CAK0841456.1"/>
    <property type="molecule type" value="Genomic_DNA"/>
</dbReference>
<organism evidence="1 2">
    <name type="scientific">Prorocentrum cordatum</name>
    <dbReference type="NCBI Taxonomy" id="2364126"/>
    <lineage>
        <taxon>Eukaryota</taxon>
        <taxon>Sar</taxon>
        <taxon>Alveolata</taxon>
        <taxon>Dinophyceae</taxon>
        <taxon>Prorocentrales</taxon>
        <taxon>Prorocentraceae</taxon>
        <taxon>Prorocentrum</taxon>
    </lineage>
</organism>
<dbReference type="Proteomes" id="UP001189429">
    <property type="component" value="Unassembled WGS sequence"/>
</dbReference>
<feature type="non-terminal residue" evidence="1">
    <location>
        <position position="85"/>
    </location>
</feature>
<feature type="non-terminal residue" evidence="1">
    <location>
        <position position="1"/>
    </location>
</feature>
<sequence>EYLQLATLCEKLGDKVGAAAHRVAAKALAEPKSVPEATQVQLNKAHQRAKTIERKMEQVLFDESKLSSFFDIDFGGISSAFRLAD</sequence>